<keyword evidence="2" id="KW-0808">Transferase</keyword>
<dbReference type="AlphaFoldDB" id="A0A261RW07"/>
<accession>A0A261RW07</accession>
<comment type="caution">
    <text evidence="2">The sequence shown here is derived from an EMBL/GenBank/DDBJ whole genome shotgun (WGS) entry which is preliminary data.</text>
</comment>
<feature type="domain" description="N-acetyltransferase" evidence="1">
    <location>
        <begin position="11"/>
        <end position="174"/>
    </location>
</feature>
<organism evidence="2 3">
    <name type="scientific">Bordetella genomosp. 1</name>
    <dbReference type="NCBI Taxonomy" id="1395607"/>
    <lineage>
        <taxon>Bacteria</taxon>
        <taxon>Pseudomonadati</taxon>
        <taxon>Pseudomonadota</taxon>
        <taxon>Betaproteobacteria</taxon>
        <taxon>Burkholderiales</taxon>
        <taxon>Alcaligenaceae</taxon>
        <taxon>Bordetella</taxon>
    </lineage>
</organism>
<dbReference type="GO" id="GO:0016747">
    <property type="term" value="F:acyltransferase activity, transferring groups other than amino-acyl groups"/>
    <property type="evidence" value="ECO:0007669"/>
    <property type="project" value="InterPro"/>
</dbReference>
<gene>
    <name evidence="2" type="ORF">CEG14_23785</name>
</gene>
<dbReference type="OrthoDB" id="5459937at2"/>
<evidence type="ECO:0000313" key="2">
    <source>
        <dbReference type="EMBL" id="OZI28947.1"/>
    </source>
</evidence>
<dbReference type="PANTHER" id="PTHR43072">
    <property type="entry name" value="N-ACETYLTRANSFERASE"/>
    <property type="match status" value="1"/>
</dbReference>
<dbReference type="CDD" id="cd04301">
    <property type="entry name" value="NAT_SF"/>
    <property type="match status" value="1"/>
</dbReference>
<dbReference type="InterPro" id="IPR016181">
    <property type="entry name" value="Acyl_CoA_acyltransferase"/>
</dbReference>
<dbReference type="SUPFAM" id="SSF55729">
    <property type="entry name" value="Acyl-CoA N-acyltransferases (Nat)"/>
    <property type="match status" value="1"/>
</dbReference>
<dbReference type="RefSeq" id="WP_094828873.1">
    <property type="nucleotide sequence ID" value="NZ_NEVL01000006.1"/>
</dbReference>
<dbReference type="Gene3D" id="3.40.630.30">
    <property type="match status" value="1"/>
</dbReference>
<dbReference type="EMBL" id="NEVL01000006">
    <property type="protein sequence ID" value="OZI28947.1"/>
    <property type="molecule type" value="Genomic_DNA"/>
</dbReference>
<proteinExistence type="predicted"/>
<evidence type="ECO:0000259" key="1">
    <source>
        <dbReference type="PROSITE" id="PS51186"/>
    </source>
</evidence>
<reference evidence="2 3" key="1">
    <citation type="submission" date="2017-05" db="EMBL/GenBank/DDBJ databases">
        <title>Complete and WGS of Bordetella genogroups.</title>
        <authorList>
            <person name="Spilker T."/>
            <person name="LiPuma J."/>
        </authorList>
    </citation>
    <scope>NUCLEOTIDE SEQUENCE [LARGE SCALE GENOMIC DNA]</scope>
    <source>
        <strain evidence="2 3">AU17610</strain>
    </source>
</reference>
<dbReference type="Pfam" id="PF00583">
    <property type="entry name" value="Acetyltransf_1"/>
    <property type="match status" value="1"/>
</dbReference>
<dbReference type="PANTHER" id="PTHR43072:SF8">
    <property type="entry name" value="ACYLTRANSFERASE FABY-RELATED"/>
    <property type="match status" value="1"/>
</dbReference>
<protein>
    <submittedName>
        <fullName evidence="2">GNAT family N-acetyltransferase</fullName>
    </submittedName>
</protein>
<dbReference type="PROSITE" id="PS51186">
    <property type="entry name" value="GNAT"/>
    <property type="match status" value="1"/>
</dbReference>
<name>A0A261RW07_9BORD</name>
<dbReference type="Proteomes" id="UP000217005">
    <property type="component" value="Unassembled WGS sequence"/>
</dbReference>
<dbReference type="InterPro" id="IPR000182">
    <property type="entry name" value="GNAT_dom"/>
</dbReference>
<sequence length="183" mass="19744">MNAPLPLTPTVLVRDTIDADLPAIAAIYAQHVLHGTASFELEPPSEAEMRQRHATVIGHGLPYLTAECGGAVVGYAYATPYRPRPAYRHTVEDSVYVQAGRAGLGIGGKLLAALIQRCTEGGWRQMLAIVGDSRNAASLALHARQGFHPVGTLRDVGFKHGEWRDTVLMQRELGDGSRTPPSR</sequence>
<evidence type="ECO:0000313" key="3">
    <source>
        <dbReference type="Proteomes" id="UP000217005"/>
    </source>
</evidence>